<sequence length="1171" mass="132419">MNELHTQVCFDALSVLNNVQYVESVCNLCGASHFTGNCPEIKQGTYVPDTPQQSFSRSSVPNGLLVMDSEDGGTCVITSQKFAKGTRFGPLQAPFSCFPIKGTKFPLIIFPTQHFKDEIADIQPLFNARNTYLDTTDENKCNWMIHVNTAKYSNEQNLMCYQENYEIYYAAIQDIELGDILKVWYSPIYASTIGAKLLDESPYDICNNILRQVSIDYGIKIDDNNVLDSSSPYSVYEEPLIGSSDKDKEISLPPVRSLMKMSSPPNYTINNFTTATNQTTGTHIFDVNIVQSLPGISSDDINLNFGSSNDGTLYDCDTGTAIVAASDVLLQSDLSNISSQNHNFIENEMEVDLVPPATTSSNQNDSTHQNSIVVDIVKFTCEVCNRKYATKLTFEKHLRSHDIYLCIVCDKLYHSLNEMQDHECYRKKNKTRPLHCNVCLKLLSNSWSLNRHMKIHRNTEEKPITGSTSTDESQCKQQEEITIVQDESNTNVTTEQNLQSSNYLQNMPGTNDIKNTLFIAGSQQLKTKVPGKRLEEPMECIVCRRPFKNPNALEKHLRFVHTVYVKDPSRPDHKKYAQDARNKSILTNNTAPIKPSIAKALASKLTKKKQAANLSNNSSTLEKNNNVSESDNALNNKRENNTIIIISNVELTNGNMFDTQQLLNNSHQNPSINTIQLVNDKMPKLVPLNNNNNNDQQNDIIGLQQPQYDPLSPVSVHNMDIGQHTESENMMTTGELPAEVIDVPRMIVIKKIKNAETVTDVNKSDAGPELKTATAKKEEATVYNCEECRKNFAKKYQLKRHQETHDLVFYTCPYCNKAPLKARSSLKKHFSREHNDKIHEWNTSTFVSKQILRDDEKLKELRKKYFEKKRFRIIANDKFLENCKNMHTDETSTSIDTIESVEFEDSMAGSVSTTTETSVQRNSNSNISMMMNGTRLKKKNIESKLNCDSQLKTIILNNYNNCTQNQSNCKGDQSKIVLTDNTKNTIVPNTSNNNIYYQSNSLVLSTNRLSNVKKQKLVNGNSWNNGNYLNQQQQFSSNEELYYTTTSQINQNGSNSTGGSSSSGTHSDESVISKSDEHEMIDNLFLENLDNLLDPLNGNEYDGDDDHGMQSVNYIQETFQNSFDKIQEKLDADLEVGHEQMKWEDTLKSDDSSDEIMSNKLLDIDENVMLI</sequence>
<organism evidence="10">
    <name type="scientific">Culicoides sonorensis</name>
    <name type="common">Biting midge</name>
    <dbReference type="NCBI Taxonomy" id="179676"/>
    <lineage>
        <taxon>Eukaryota</taxon>
        <taxon>Metazoa</taxon>
        <taxon>Ecdysozoa</taxon>
        <taxon>Arthropoda</taxon>
        <taxon>Hexapoda</taxon>
        <taxon>Insecta</taxon>
        <taxon>Pterygota</taxon>
        <taxon>Neoptera</taxon>
        <taxon>Endopterygota</taxon>
        <taxon>Diptera</taxon>
        <taxon>Nematocera</taxon>
        <taxon>Chironomoidea</taxon>
        <taxon>Ceratopogonidae</taxon>
        <taxon>Ceratopogoninae</taxon>
        <taxon>Culicoides</taxon>
        <taxon>Monoculicoides</taxon>
    </lineage>
</organism>
<dbReference type="GO" id="GO:0008170">
    <property type="term" value="F:N-methyltransferase activity"/>
    <property type="evidence" value="ECO:0007669"/>
    <property type="project" value="UniProtKB-ARBA"/>
</dbReference>
<dbReference type="EMBL" id="UFQT01000097">
    <property type="protein sequence ID" value="SSX19799.1"/>
    <property type="molecule type" value="Genomic_DNA"/>
</dbReference>
<dbReference type="Pfam" id="PF21549">
    <property type="entry name" value="PRDM2_PR"/>
    <property type="match status" value="1"/>
</dbReference>
<evidence type="ECO:0000256" key="7">
    <source>
        <dbReference type="SAM" id="MobiDB-lite"/>
    </source>
</evidence>
<keyword evidence="2 6" id="KW-0863">Zinc-finger</keyword>
<dbReference type="Pfam" id="PF12874">
    <property type="entry name" value="zf-met"/>
    <property type="match status" value="1"/>
</dbReference>
<evidence type="ECO:0000256" key="2">
    <source>
        <dbReference type="ARBA" id="ARBA00022771"/>
    </source>
</evidence>
<evidence type="ECO:0000256" key="5">
    <source>
        <dbReference type="ARBA" id="ARBA00023163"/>
    </source>
</evidence>
<dbReference type="OMA" id="CMKLFQQ"/>
<evidence type="ECO:0000313" key="10">
    <source>
        <dbReference type="EMBL" id="SSX19799.1"/>
    </source>
</evidence>
<dbReference type="InterPro" id="IPR050331">
    <property type="entry name" value="Zinc_finger"/>
</dbReference>
<gene>
    <name evidence="10" type="primary">CSON015423</name>
</gene>
<feature type="compositionally biased region" description="Low complexity" evidence="7">
    <location>
        <begin position="1048"/>
        <end position="1065"/>
    </location>
</feature>
<evidence type="ECO:0000259" key="8">
    <source>
        <dbReference type="PROSITE" id="PS50157"/>
    </source>
</evidence>
<accession>A0A336LT79</accession>
<dbReference type="PROSITE" id="PS50280">
    <property type="entry name" value="SET"/>
    <property type="match status" value="1"/>
</dbReference>
<dbReference type="InterPro" id="IPR013087">
    <property type="entry name" value="Znf_C2H2_type"/>
</dbReference>
<evidence type="ECO:0000256" key="6">
    <source>
        <dbReference type="PROSITE-ProRule" id="PRU00042"/>
    </source>
</evidence>
<dbReference type="PANTHER" id="PTHR16515:SF19">
    <property type="entry name" value="PR DOMAIN ZINC FINGER PROTEIN 14"/>
    <property type="match status" value="1"/>
</dbReference>
<evidence type="ECO:0000256" key="1">
    <source>
        <dbReference type="ARBA" id="ARBA00022723"/>
    </source>
</evidence>
<dbReference type="PANTHER" id="PTHR16515">
    <property type="entry name" value="PR DOMAIN ZINC FINGER PROTEIN"/>
    <property type="match status" value="1"/>
</dbReference>
<dbReference type="GO" id="GO:0008276">
    <property type="term" value="F:protein methyltransferase activity"/>
    <property type="evidence" value="ECO:0007669"/>
    <property type="project" value="UniProtKB-ARBA"/>
</dbReference>
<feature type="region of interest" description="Disordered" evidence="7">
    <location>
        <begin position="609"/>
        <end position="634"/>
    </location>
</feature>
<dbReference type="GO" id="GO:0006357">
    <property type="term" value="P:regulation of transcription by RNA polymerase II"/>
    <property type="evidence" value="ECO:0007669"/>
    <property type="project" value="TreeGrafter"/>
</dbReference>
<feature type="region of interest" description="Disordered" evidence="7">
    <location>
        <begin position="1048"/>
        <end position="1071"/>
    </location>
</feature>
<dbReference type="AlphaFoldDB" id="A0A336LT79"/>
<feature type="domain" description="SET" evidence="9">
    <location>
        <begin position="62"/>
        <end position="186"/>
    </location>
</feature>
<evidence type="ECO:0000256" key="3">
    <source>
        <dbReference type="ARBA" id="ARBA00022833"/>
    </source>
</evidence>
<feature type="compositionally biased region" description="Polar residues" evidence="7">
    <location>
        <begin position="613"/>
        <end position="634"/>
    </location>
</feature>
<keyword evidence="4" id="KW-0805">Transcription regulation</keyword>
<proteinExistence type="predicted"/>
<keyword evidence="3" id="KW-0862">Zinc</keyword>
<dbReference type="FunFam" id="3.30.160.60:FF:000446">
    <property type="entry name" value="Zinc finger protein"/>
    <property type="match status" value="1"/>
</dbReference>
<evidence type="ECO:0000259" key="9">
    <source>
        <dbReference type="PROSITE" id="PS50280"/>
    </source>
</evidence>
<feature type="domain" description="C2H2-type" evidence="8">
    <location>
        <begin position="434"/>
        <end position="463"/>
    </location>
</feature>
<dbReference type="PROSITE" id="PS00028">
    <property type="entry name" value="ZINC_FINGER_C2H2_1"/>
    <property type="match status" value="4"/>
</dbReference>
<dbReference type="VEuPathDB" id="VectorBase:CSON015423"/>
<protein>
    <submittedName>
        <fullName evidence="10">CSON015423 protein</fullName>
    </submittedName>
</protein>
<evidence type="ECO:0000256" key="4">
    <source>
        <dbReference type="ARBA" id="ARBA00023015"/>
    </source>
</evidence>
<dbReference type="GO" id="GO:0005634">
    <property type="term" value="C:nucleus"/>
    <property type="evidence" value="ECO:0007669"/>
    <property type="project" value="TreeGrafter"/>
</dbReference>
<dbReference type="Gene3D" id="3.30.160.60">
    <property type="entry name" value="Classic Zinc Finger"/>
    <property type="match status" value="2"/>
</dbReference>
<dbReference type="GO" id="GO:0008270">
    <property type="term" value="F:zinc ion binding"/>
    <property type="evidence" value="ECO:0007669"/>
    <property type="project" value="UniProtKB-KW"/>
</dbReference>
<dbReference type="InterPro" id="IPR046341">
    <property type="entry name" value="SET_dom_sf"/>
</dbReference>
<feature type="domain" description="C2H2-type" evidence="8">
    <location>
        <begin position="783"/>
        <end position="805"/>
    </location>
</feature>
<dbReference type="SUPFAM" id="SSF57667">
    <property type="entry name" value="beta-beta-alpha zinc fingers"/>
    <property type="match status" value="2"/>
</dbReference>
<dbReference type="Pfam" id="PF00096">
    <property type="entry name" value="zf-C2H2"/>
    <property type="match status" value="1"/>
</dbReference>
<feature type="domain" description="C2H2-type" evidence="8">
    <location>
        <begin position="538"/>
        <end position="562"/>
    </location>
</feature>
<feature type="domain" description="C2H2-type" evidence="8">
    <location>
        <begin position="379"/>
        <end position="401"/>
    </location>
</feature>
<dbReference type="GO" id="GO:0008757">
    <property type="term" value="F:S-adenosylmethionine-dependent methyltransferase activity"/>
    <property type="evidence" value="ECO:0007669"/>
    <property type="project" value="UniProtKB-ARBA"/>
</dbReference>
<dbReference type="InterPro" id="IPR001214">
    <property type="entry name" value="SET_dom"/>
</dbReference>
<keyword evidence="1" id="KW-0479">Metal-binding</keyword>
<dbReference type="GO" id="GO:0000977">
    <property type="term" value="F:RNA polymerase II transcription regulatory region sequence-specific DNA binding"/>
    <property type="evidence" value="ECO:0007669"/>
    <property type="project" value="TreeGrafter"/>
</dbReference>
<name>A0A336LT79_CULSO</name>
<reference evidence="10" key="1">
    <citation type="submission" date="2018-07" db="EMBL/GenBank/DDBJ databases">
        <authorList>
            <person name="Quirk P.G."/>
            <person name="Krulwich T.A."/>
        </authorList>
    </citation>
    <scope>NUCLEOTIDE SEQUENCE</scope>
</reference>
<dbReference type="PROSITE" id="PS50157">
    <property type="entry name" value="ZINC_FINGER_C2H2_2"/>
    <property type="match status" value="4"/>
</dbReference>
<dbReference type="SMART" id="SM00355">
    <property type="entry name" value="ZnF_C2H2"/>
    <property type="match status" value="6"/>
</dbReference>
<keyword evidence="5" id="KW-0804">Transcription</keyword>
<dbReference type="Gene3D" id="2.170.270.10">
    <property type="entry name" value="SET domain"/>
    <property type="match status" value="1"/>
</dbReference>
<dbReference type="InterPro" id="IPR036236">
    <property type="entry name" value="Znf_C2H2_sf"/>
</dbReference>